<comment type="caution">
    <text evidence="2">The sequence shown here is derived from an EMBL/GenBank/DDBJ whole genome shotgun (WGS) entry which is preliminary data.</text>
</comment>
<evidence type="ECO:0000313" key="2">
    <source>
        <dbReference type="EMBL" id="KKO00392.1"/>
    </source>
</evidence>
<feature type="domain" description="Amidase" evidence="1">
    <location>
        <begin position="144"/>
        <end position="556"/>
    </location>
</feature>
<dbReference type="Gene3D" id="3.90.1300.10">
    <property type="entry name" value="Amidase signature (AS) domain"/>
    <property type="match status" value="1"/>
</dbReference>
<name>A0A0F9XM11_9ZZZZ</name>
<dbReference type="InterPro" id="IPR036928">
    <property type="entry name" value="AS_sf"/>
</dbReference>
<dbReference type="InterPro" id="IPR023631">
    <property type="entry name" value="Amidase_dom"/>
</dbReference>
<accession>A0A0F9XM11</accession>
<dbReference type="PANTHER" id="PTHR42678:SF34">
    <property type="entry name" value="OS04G0183300 PROTEIN"/>
    <property type="match status" value="1"/>
</dbReference>
<sequence>MKIILESGRPCYLIINNDMKKHILLILVILLSACKSEQESKKVEVILWIPYNDSIEVAANNNHENGRMQYKLIQSKVLDKNEVFAPLYDEVSKLTESEYQKLIPLVLEQDIFTIRNHIKEDRLTYENLVLFYLYRIYKYELNNATTLNTVIALNKDVVEQARELDKQNQMGVATQIQHPIFGMPILLKDNINTLGMKTTAGSIALMDNEVDDSFIVQQLKKNGALILGKVNLSEWAYFLCSGCPVGYSAYGGQTLNPYGRRIFETGGSSSGSGTAVSANYAVAAVGTETSGSILSPSSQNSVVGLKPTIGLLSRSGIVPISSTLDTPGPMTKNVKDNAILLSAMLGYDKLDSASVEDNYPGILSAGIHPKVFSEIKLGAIKDLMETDSIYKETVQNLKEAGATIIEFTPPEVSMDGFLSILNIDMRNDLKTYLKEYANPDVIKVTSIEDAVAFNNADSLVRIPYGQALFEGILTDSTTTIELEQIKNNLEKNGRSFFDAAINAYNLDAVISINNYHAGYAAVAKYPALTVPMGYKPSGEPISLTFIGKQFSEASLLQIGKAYEEKFPNRIIPSDYQN</sequence>
<dbReference type="SUPFAM" id="SSF75304">
    <property type="entry name" value="Amidase signature (AS) enzymes"/>
    <property type="match status" value="1"/>
</dbReference>
<proteinExistence type="predicted"/>
<dbReference type="PROSITE" id="PS51257">
    <property type="entry name" value="PROKAR_LIPOPROTEIN"/>
    <property type="match status" value="1"/>
</dbReference>
<evidence type="ECO:0000259" key="1">
    <source>
        <dbReference type="Pfam" id="PF01425"/>
    </source>
</evidence>
<reference evidence="2" key="1">
    <citation type="journal article" date="2015" name="Nature">
        <title>Complex archaea that bridge the gap between prokaryotes and eukaryotes.</title>
        <authorList>
            <person name="Spang A."/>
            <person name="Saw J.H."/>
            <person name="Jorgensen S.L."/>
            <person name="Zaremba-Niedzwiedzka K."/>
            <person name="Martijn J."/>
            <person name="Lind A.E."/>
            <person name="van Eijk R."/>
            <person name="Schleper C."/>
            <person name="Guy L."/>
            <person name="Ettema T.J."/>
        </authorList>
    </citation>
    <scope>NUCLEOTIDE SEQUENCE</scope>
</reference>
<dbReference type="Pfam" id="PF01425">
    <property type="entry name" value="Amidase"/>
    <property type="match status" value="1"/>
</dbReference>
<protein>
    <recommendedName>
        <fullName evidence="1">Amidase domain-containing protein</fullName>
    </recommendedName>
</protein>
<dbReference type="PANTHER" id="PTHR42678">
    <property type="entry name" value="AMIDASE"/>
    <property type="match status" value="1"/>
</dbReference>
<dbReference type="AlphaFoldDB" id="A0A0F9XM11"/>
<organism evidence="2">
    <name type="scientific">marine sediment metagenome</name>
    <dbReference type="NCBI Taxonomy" id="412755"/>
    <lineage>
        <taxon>unclassified sequences</taxon>
        <taxon>metagenomes</taxon>
        <taxon>ecological metagenomes</taxon>
    </lineage>
</organism>
<gene>
    <name evidence="2" type="ORF">LCGC14_0128100</name>
</gene>
<dbReference type="EMBL" id="LAZR01000041">
    <property type="protein sequence ID" value="KKO00392.1"/>
    <property type="molecule type" value="Genomic_DNA"/>
</dbReference>